<reference evidence="2 3" key="1">
    <citation type="submission" date="2019-01" db="EMBL/GenBank/DDBJ databases">
        <authorList>
            <consortium name="Pathogen Informatics"/>
        </authorList>
    </citation>
    <scope>NUCLEOTIDE SEQUENCE [LARGE SCALE GENOMIC DNA]</scope>
    <source>
        <strain evidence="2 3">NCTC10183</strain>
    </source>
</reference>
<keyword evidence="3" id="KW-1185">Reference proteome</keyword>
<evidence type="ECO:0000313" key="2">
    <source>
        <dbReference type="EMBL" id="VEU58594.1"/>
    </source>
</evidence>
<dbReference type="Proteomes" id="UP000290568">
    <property type="component" value="Chromosome"/>
</dbReference>
<evidence type="ECO:0000256" key="1">
    <source>
        <dbReference type="SAM" id="Phobius"/>
    </source>
</evidence>
<dbReference type="RefSeq" id="WP_129620243.1">
    <property type="nucleotide sequence ID" value="NZ_LR214950.1"/>
</dbReference>
<keyword evidence="1" id="KW-1133">Transmembrane helix</keyword>
<keyword evidence="1" id="KW-0812">Transmembrane</keyword>
<gene>
    <name evidence="2" type="ORF">NCTC10183_00362</name>
</gene>
<dbReference type="EMBL" id="LR214950">
    <property type="protein sequence ID" value="VEU58594.1"/>
    <property type="molecule type" value="Genomic_DNA"/>
</dbReference>
<proteinExistence type="predicted"/>
<feature type="transmembrane region" description="Helical" evidence="1">
    <location>
        <begin position="6"/>
        <end position="26"/>
    </location>
</feature>
<dbReference type="AlphaFoldDB" id="A0A449A325"/>
<feature type="transmembrane region" description="Helical" evidence="1">
    <location>
        <begin position="78"/>
        <end position="100"/>
    </location>
</feature>
<keyword evidence="1" id="KW-0472">Membrane</keyword>
<name>A0A449A325_9BACT</name>
<evidence type="ECO:0000313" key="3">
    <source>
        <dbReference type="Proteomes" id="UP000290568"/>
    </source>
</evidence>
<protein>
    <submittedName>
        <fullName evidence="2">Uncharacterized protein</fullName>
    </submittedName>
</protein>
<dbReference type="STRING" id="29556.VO56_01655"/>
<organism evidence="2 3">
    <name type="scientific">Mycoplasmopsis gallinacea</name>
    <dbReference type="NCBI Taxonomy" id="29556"/>
    <lineage>
        <taxon>Bacteria</taxon>
        <taxon>Bacillati</taxon>
        <taxon>Mycoplasmatota</taxon>
        <taxon>Mycoplasmoidales</taxon>
        <taxon>Metamycoplasmataceae</taxon>
        <taxon>Mycoplasmopsis</taxon>
    </lineage>
</organism>
<feature type="transmembrane region" description="Helical" evidence="1">
    <location>
        <begin position="112"/>
        <end position="137"/>
    </location>
</feature>
<sequence>MSIELQITLVLLYILSIFPAENLFWFKYVKNVHFQWILFQLNKKLQELDLKKIKVEINTLFKNGWEDLNKEANKLNKLLIIFIVNSIISIVCTSVSIALFSVYLKDGTTLKWAFYFILSIFLIGYFLELIIVIFFLFKNLHTIKKINRFIQKQRFSGASLCFDKEYKVQLLDRDAKDYVLFDKKIYFPFAAHNWLLVENSSKKKKIKISIPNMIKLLNNDLERSKMYSYLILWGIHLPDTSFFRENYQDIYQDFINKYEQN</sequence>
<accession>A0A449A325</accession>